<evidence type="ECO:0000256" key="1">
    <source>
        <dbReference type="SAM" id="SignalP"/>
    </source>
</evidence>
<comment type="caution">
    <text evidence="2">The sequence shown here is derived from an EMBL/GenBank/DDBJ whole genome shotgun (WGS) entry which is preliminary data.</text>
</comment>
<gene>
    <name evidence="2" type="ORF">RHGRI_003181</name>
</gene>
<sequence>MWYYHVICLLLFIELTSGGGSVIDRWHHVTSVTQLCKYWIGSDQAHRLSLAEAADIYYELSNGRPYRDIVGAIEFGLGEIQYHNPFTIRMHLGDDFKGGLKQFYIRGSVTCFDFCWRE</sequence>
<evidence type="ECO:0000313" key="2">
    <source>
        <dbReference type="EMBL" id="KAG5559802.1"/>
    </source>
</evidence>
<keyword evidence="1" id="KW-0732">Signal</keyword>
<protein>
    <submittedName>
        <fullName evidence="2">Uncharacterized protein</fullName>
    </submittedName>
</protein>
<feature type="signal peptide" evidence="1">
    <location>
        <begin position="1"/>
        <end position="18"/>
    </location>
</feature>
<keyword evidence="3" id="KW-1185">Reference proteome</keyword>
<dbReference type="AlphaFoldDB" id="A0AAV6L4S8"/>
<accession>A0AAV6L4S8</accession>
<proteinExistence type="predicted"/>
<dbReference type="Proteomes" id="UP000823749">
    <property type="component" value="Chromosome 2"/>
</dbReference>
<name>A0AAV6L4S8_9ERIC</name>
<feature type="chain" id="PRO_5043652758" evidence="1">
    <location>
        <begin position="19"/>
        <end position="118"/>
    </location>
</feature>
<reference evidence="2" key="1">
    <citation type="submission" date="2020-08" db="EMBL/GenBank/DDBJ databases">
        <title>Plant Genome Project.</title>
        <authorList>
            <person name="Zhang R.-G."/>
        </authorList>
    </citation>
    <scope>NUCLEOTIDE SEQUENCE</scope>
    <source>
        <strain evidence="2">WSP0</strain>
        <tissue evidence="2">Leaf</tissue>
    </source>
</reference>
<dbReference type="EMBL" id="JACTNZ010000002">
    <property type="protein sequence ID" value="KAG5559802.1"/>
    <property type="molecule type" value="Genomic_DNA"/>
</dbReference>
<organism evidence="2 3">
    <name type="scientific">Rhododendron griersonianum</name>
    <dbReference type="NCBI Taxonomy" id="479676"/>
    <lineage>
        <taxon>Eukaryota</taxon>
        <taxon>Viridiplantae</taxon>
        <taxon>Streptophyta</taxon>
        <taxon>Embryophyta</taxon>
        <taxon>Tracheophyta</taxon>
        <taxon>Spermatophyta</taxon>
        <taxon>Magnoliopsida</taxon>
        <taxon>eudicotyledons</taxon>
        <taxon>Gunneridae</taxon>
        <taxon>Pentapetalae</taxon>
        <taxon>asterids</taxon>
        <taxon>Ericales</taxon>
        <taxon>Ericaceae</taxon>
        <taxon>Ericoideae</taxon>
        <taxon>Rhodoreae</taxon>
        <taxon>Rhododendron</taxon>
    </lineage>
</organism>
<evidence type="ECO:0000313" key="3">
    <source>
        <dbReference type="Proteomes" id="UP000823749"/>
    </source>
</evidence>